<evidence type="ECO:0000313" key="3">
    <source>
        <dbReference type="Proteomes" id="UP000193920"/>
    </source>
</evidence>
<feature type="compositionally biased region" description="Polar residues" evidence="1">
    <location>
        <begin position="23"/>
        <end position="36"/>
    </location>
</feature>
<keyword evidence="3" id="KW-1185">Reference proteome</keyword>
<evidence type="ECO:0000313" key="2">
    <source>
        <dbReference type="EMBL" id="ORY39228.1"/>
    </source>
</evidence>
<protein>
    <submittedName>
        <fullName evidence="2">Uncharacterized protein</fullName>
    </submittedName>
</protein>
<comment type="caution">
    <text evidence="2">The sequence shown here is derived from an EMBL/GenBank/DDBJ whole genome shotgun (WGS) entry which is preliminary data.</text>
</comment>
<dbReference type="EMBL" id="MCOG01000133">
    <property type="protein sequence ID" value="ORY39228.1"/>
    <property type="molecule type" value="Genomic_DNA"/>
</dbReference>
<name>A0A1Y2BWW4_9FUNG</name>
<dbReference type="OrthoDB" id="10383460at2759"/>
<dbReference type="Proteomes" id="UP000193920">
    <property type="component" value="Unassembled WGS sequence"/>
</dbReference>
<organism evidence="2 3">
    <name type="scientific">Neocallimastix californiae</name>
    <dbReference type="NCBI Taxonomy" id="1754190"/>
    <lineage>
        <taxon>Eukaryota</taxon>
        <taxon>Fungi</taxon>
        <taxon>Fungi incertae sedis</taxon>
        <taxon>Chytridiomycota</taxon>
        <taxon>Chytridiomycota incertae sedis</taxon>
        <taxon>Neocallimastigomycetes</taxon>
        <taxon>Neocallimastigales</taxon>
        <taxon>Neocallimastigaceae</taxon>
        <taxon>Neocallimastix</taxon>
    </lineage>
</organism>
<evidence type="ECO:0000256" key="1">
    <source>
        <dbReference type="SAM" id="MobiDB-lite"/>
    </source>
</evidence>
<reference evidence="2 3" key="1">
    <citation type="submission" date="2016-08" db="EMBL/GenBank/DDBJ databases">
        <title>A Parts List for Fungal Cellulosomes Revealed by Comparative Genomics.</title>
        <authorList>
            <consortium name="DOE Joint Genome Institute"/>
            <person name="Haitjema C.H."/>
            <person name="Gilmore S.P."/>
            <person name="Henske J.K."/>
            <person name="Solomon K.V."/>
            <person name="De Groot R."/>
            <person name="Kuo A."/>
            <person name="Mondo S.J."/>
            <person name="Salamov A.A."/>
            <person name="Labutti K."/>
            <person name="Zhao Z."/>
            <person name="Chiniquy J."/>
            <person name="Barry K."/>
            <person name="Brewer H.M."/>
            <person name="Purvine S.O."/>
            <person name="Wright A.T."/>
            <person name="Boxma B."/>
            <person name="Van Alen T."/>
            <person name="Hackstein J.H."/>
            <person name="Baker S.E."/>
            <person name="Grigoriev I.V."/>
            <person name="O'Malley M.A."/>
        </authorList>
    </citation>
    <scope>NUCLEOTIDE SEQUENCE [LARGE SCALE GENOMIC DNA]</scope>
    <source>
        <strain evidence="2 3">G1</strain>
    </source>
</reference>
<accession>A0A1Y2BWW4</accession>
<sequence>MSLALSKKALNQLLKETKKQNRKNTLSSKPLTQKINESLAKKQTKANSVPVTTEKKIKKKKAIAGTTSSLRKFKKNQIKQNIELKEKERYIEEVSINPLRRREKEANVEAENEDFNFSYFTTNLTSDKQNDNIKEILSYMKKEKKGKAKNIEKDDDYYNNDSD</sequence>
<proteinExistence type="predicted"/>
<dbReference type="AlphaFoldDB" id="A0A1Y2BWW4"/>
<gene>
    <name evidence="2" type="ORF">LY90DRAFT_672451</name>
</gene>
<feature type="region of interest" description="Disordered" evidence="1">
    <location>
        <begin position="144"/>
        <end position="163"/>
    </location>
</feature>
<feature type="region of interest" description="Disordered" evidence="1">
    <location>
        <begin position="14"/>
        <end position="54"/>
    </location>
</feature>
<feature type="compositionally biased region" description="Acidic residues" evidence="1">
    <location>
        <begin position="153"/>
        <end position="163"/>
    </location>
</feature>